<feature type="binding site" evidence="5">
    <location>
        <position position="172"/>
    </location>
    <ligand>
        <name>ATP</name>
        <dbReference type="ChEBI" id="CHEBI:30616"/>
    </ligand>
</feature>
<evidence type="ECO:0000313" key="8">
    <source>
        <dbReference type="EMBL" id="ETW97469.1"/>
    </source>
</evidence>
<evidence type="ECO:0000256" key="5">
    <source>
        <dbReference type="HAMAP-Rule" id="MF_00235"/>
    </source>
</evidence>
<comment type="function">
    <text evidence="5">Catalyzes the reversible transfer of the terminal phosphate group between ATP and AMP. Plays an important role in cellular energy homeostasis and in adenine nucleotide metabolism.</text>
</comment>
<feature type="binding site" evidence="5">
    <location>
        <position position="36"/>
    </location>
    <ligand>
        <name>AMP</name>
        <dbReference type="ChEBI" id="CHEBI:456215"/>
    </ligand>
</feature>
<dbReference type="SUPFAM" id="SSF52540">
    <property type="entry name" value="P-loop containing nucleoside triphosphate hydrolases"/>
    <property type="match status" value="1"/>
</dbReference>
<dbReference type="InterPro" id="IPR027417">
    <property type="entry name" value="P-loop_NTPase"/>
</dbReference>
<feature type="region of interest" description="NMP" evidence="5">
    <location>
        <begin position="30"/>
        <end position="59"/>
    </location>
</feature>
<dbReference type="EC" id="2.7.4.3" evidence="5 7"/>
<comment type="subcellular location">
    <subcellularLocation>
        <location evidence="5 7">Cytoplasm</location>
    </subcellularLocation>
</comment>
<comment type="subunit">
    <text evidence="5 7">Monomer.</text>
</comment>
<dbReference type="AlphaFoldDB" id="W4LHS8"/>
<evidence type="ECO:0000256" key="1">
    <source>
        <dbReference type="ARBA" id="ARBA00022679"/>
    </source>
</evidence>
<dbReference type="Gene3D" id="3.40.50.300">
    <property type="entry name" value="P-loop containing nucleotide triphosphate hydrolases"/>
    <property type="match status" value="1"/>
</dbReference>
<keyword evidence="5 7" id="KW-0067">ATP-binding</keyword>
<dbReference type="PATRIC" id="fig|1429439.4.peg.7421"/>
<dbReference type="GO" id="GO:0005737">
    <property type="term" value="C:cytoplasm"/>
    <property type="evidence" value="ECO:0007669"/>
    <property type="project" value="UniProtKB-SubCell"/>
</dbReference>
<dbReference type="NCBIfam" id="NF011105">
    <property type="entry name" value="PRK14532.1"/>
    <property type="match status" value="1"/>
</dbReference>
<dbReference type="NCBIfam" id="NF011100">
    <property type="entry name" value="PRK14527.1"/>
    <property type="match status" value="1"/>
</dbReference>
<dbReference type="GO" id="GO:0005524">
    <property type="term" value="F:ATP binding"/>
    <property type="evidence" value="ECO:0007669"/>
    <property type="project" value="UniProtKB-UniRule"/>
</dbReference>
<evidence type="ECO:0000256" key="3">
    <source>
        <dbReference type="ARBA" id="ARBA00022741"/>
    </source>
</evidence>
<dbReference type="GO" id="GO:0044209">
    <property type="term" value="P:AMP salvage"/>
    <property type="evidence" value="ECO:0007669"/>
    <property type="project" value="UniProtKB-UniRule"/>
</dbReference>
<dbReference type="NCBIfam" id="TIGR01351">
    <property type="entry name" value="adk"/>
    <property type="match status" value="1"/>
</dbReference>
<feature type="binding site" evidence="5">
    <location>
        <begin position="10"/>
        <end position="15"/>
    </location>
    <ligand>
        <name>ATP</name>
        <dbReference type="ChEBI" id="CHEBI:30616"/>
    </ligand>
</feature>
<keyword evidence="5" id="KW-0963">Cytoplasm</keyword>
<feature type="binding site" evidence="5">
    <location>
        <begin position="57"/>
        <end position="59"/>
    </location>
    <ligand>
        <name>AMP</name>
        <dbReference type="ChEBI" id="CHEBI:456215"/>
    </ligand>
</feature>
<protein>
    <recommendedName>
        <fullName evidence="5 7">Adenylate kinase</fullName>
        <shortName evidence="5">AK</shortName>
        <ecNumber evidence="5 7">2.7.4.3</ecNumber>
    </recommendedName>
    <alternativeName>
        <fullName evidence="5">ATP-AMP transphosphorylase</fullName>
    </alternativeName>
    <alternativeName>
        <fullName evidence="5">ATP:AMP phosphotransferase</fullName>
    </alternativeName>
    <alternativeName>
        <fullName evidence="5">Adenylate monophosphate kinase</fullName>
    </alternativeName>
</protein>
<keyword evidence="1 5" id="KW-0808">Transferase</keyword>
<accession>W4LHS8</accession>
<evidence type="ECO:0000256" key="6">
    <source>
        <dbReference type="RuleBase" id="RU003330"/>
    </source>
</evidence>
<evidence type="ECO:0000313" key="9">
    <source>
        <dbReference type="Proteomes" id="UP000019140"/>
    </source>
</evidence>
<dbReference type="PANTHER" id="PTHR23359">
    <property type="entry name" value="NUCLEOTIDE KINASE"/>
    <property type="match status" value="1"/>
</dbReference>
<dbReference type="InterPro" id="IPR033690">
    <property type="entry name" value="Adenylat_kinase_CS"/>
</dbReference>
<dbReference type="NCBIfam" id="NF011104">
    <property type="entry name" value="PRK14531.1"/>
    <property type="match status" value="1"/>
</dbReference>
<reference evidence="8 9" key="1">
    <citation type="journal article" date="2014" name="Nature">
        <title>An environmental bacterial taxon with a large and distinct metabolic repertoire.</title>
        <authorList>
            <person name="Wilson M.C."/>
            <person name="Mori T."/>
            <person name="Ruckert C."/>
            <person name="Uria A.R."/>
            <person name="Helf M.J."/>
            <person name="Takada K."/>
            <person name="Gernert C."/>
            <person name="Steffens U.A."/>
            <person name="Heycke N."/>
            <person name="Schmitt S."/>
            <person name="Rinke C."/>
            <person name="Helfrich E.J."/>
            <person name="Brachmann A.O."/>
            <person name="Gurgui C."/>
            <person name="Wakimoto T."/>
            <person name="Kracht M."/>
            <person name="Crusemann M."/>
            <person name="Hentschel U."/>
            <person name="Abe I."/>
            <person name="Matsunaga S."/>
            <person name="Kalinowski J."/>
            <person name="Takeyama H."/>
            <person name="Piel J."/>
        </authorList>
    </citation>
    <scope>NUCLEOTIDE SEQUENCE [LARGE SCALE GENOMIC DNA]</scope>
    <source>
        <strain evidence="9">TSY2</strain>
    </source>
</reference>
<dbReference type="NCBIfam" id="NF001381">
    <property type="entry name" value="PRK00279.1-3"/>
    <property type="match status" value="1"/>
</dbReference>
<feature type="binding site" evidence="5">
    <location>
        <position position="31"/>
    </location>
    <ligand>
        <name>AMP</name>
        <dbReference type="ChEBI" id="CHEBI:456215"/>
    </ligand>
</feature>
<comment type="caution">
    <text evidence="5">Lacks conserved residue(s) required for the propagation of feature annotation.</text>
</comment>
<evidence type="ECO:0000256" key="2">
    <source>
        <dbReference type="ARBA" id="ARBA00022727"/>
    </source>
</evidence>
<comment type="catalytic activity">
    <reaction evidence="5 7">
        <text>AMP + ATP = 2 ADP</text>
        <dbReference type="Rhea" id="RHEA:12973"/>
        <dbReference type="ChEBI" id="CHEBI:30616"/>
        <dbReference type="ChEBI" id="CHEBI:456215"/>
        <dbReference type="ChEBI" id="CHEBI:456216"/>
        <dbReference type="EC" id="2.7.4.3"/>
    </reaction>
</comment>
<dbReference type="CDD" id="cd01428">
    <property type="entry name" value="ADK"/>
    <property type="match status" value="1"/>
</dbReference>
<comment type="pathway">
    <text evidence="5">Purine metabolism; AMP biosynthesis via salvage pathway; AMP from ADP: step 1/1.</text>
</comment>
<keyword evidence="4 5" id="KW-0418">Kinase</keyword>
<feature type="binding site" evidence="5">
    <location>
        <position position="133"/>
    </location>
    <ligand>
        <name>AMP</name>
        <dbReference type="ChEBI" id="CHEBI:456215"/>
    </ligand>
</feature>
<dbReference type="UniPathway" id="UPA00588">
    <property type="reaction ID" value="UER00649"/>
</dbReference>
<comment type="domain">
    <text evidence="5">Consists of three domains, a large central CORE domain and two small peripheral domains, NMPbind and LID, which undergo movements during catalysis. The LID domain closes over the site of phosphoryl transfer upon ATP binding. Assembling and dissambling the active center during each catalytic cycle provides an effective means to prevent ATP hydrolysis.</text>
</comment>
<feature type="binding site" evidence="5">
    <location>
        <position position="92"/>
    </location>
    <ligand>
        <name>AMP</name>
        <dbReference type="ChEBI" id="CHEBI:456215"/>
    </ligand>
</feature>
<dbReference type="EMBL" id="AZHX01002056">
    <property type="protein sequence ID" value="ETW97469.1"/>
    <property type="molecule type" value="Genomic_DNA"/>
</dbReference>
<feature type="binding site" evidence="5">
    <location>
        <position position="127"/>
    </location>
    <ligand>
        <name>ATP</name>
        <dbReference type="ChEBI" id="CHEBI:30616"/>
    </ligand>
</feature>
<dbReference type="HOGENOM" id="CLU_032354_4_1_7"/>
<dbReference type="InterPro" id="IPR006259">
    <property type="entry name" value="Adenyl_kin_sub"/>
</dbReference>
<gene>
    <name evidence="5" type="primary">adk</name>
    <name evidence="8" type="ORF">ETSY2_44540</name>
</gene>
<proteinExistence type="inferred from homology"/>
<keyword evidence="2 5" id="KW-0545">Nucleotide biosynthesis</keyword>
<keyword evidence="3 5" id="KW-0547">Nucleotide-binding</keyword>
<dbReference type="PROSITE" id="PS00113">
    <property type="entry name" value="ADENYLATE_KINASE"/>
    <property type="match status" value="1"/>
</dbReference>
<dbReference type="NCBIfam" id="NF011101">
    <property type="entry name" value="PRK14528.1"/>
    <property type="match status" value="1"/>
</dbReference>
<comment type="similarity">
    <text evidence="5 6">Belongs to the adenylate kinase family.</text>
</comment>
<organism evidence="8 9">
    <name type="scientific">Candidatus Entotheonella gemina</name>
    <dbReference type="NCBI Taxonomy" id="1429439"/>
    <lineage>
        <taxon>Bacteria</taxon>
        <taxon>Pseudomonadati</taxon>
        <taxon>Nitrospinota/Tectimicrobiota group</taxon>
        <taxon>Candidatus Tectimicrobiota</taxon>
        <taxon>Candidatus Entotheonellia</taxon>
        <taxon>Candidatus Entotheonellales</taxon>
        <taxon>Candidatus Entotheonellaceae</taxon>
        <taxon>Candidatus Entotheonella</taxon>
    </lineage>
</organism>
<feature type="binding site" evidence="5">
    <location>
        <position position="144"/>
    </location>
    <ligand>
        <name>AMP</name>
        <dbReference type="ChEBI" id="CHEBI:456215"/>
    </ligand>
</feature>
<dbReference type="PRINTS" id="PR00094">
    <property type="entry name" value="ADENYLTKNASE"/>
</dbReference>
<name>W4LHS8_9BACT</name>
<dbReference type="HAMAP" id="MF_00235">
    <property type="entry name" value="Adenylate_kinase_Adk"/>
    <property type="match status" value="1"/>
</dbReference>
<evidence type="ECO:0000256" key="4">
    <source>
        <dbReference type="ARBA" id="ARBA00022777"/>
    </source>
</evidence>
<evidence type="ECO:0000256" key="7">
    <source>
        <dbReference type="RuleBase" id="RU003331"/>
    </source>
</evidence>
<keyword evidence="9" id="KW-1185">Reference proteome</keyword>
<dbReference type="GO" id="GO:0004017">
    <property type="term" value="F:AMP kinase activity"/>
    <property type="evidence" value="ECO:0007669"/>
    <property type="project" value="UniProtKB-UniRule"/>
</dbReference>
<feature type="binding site" evidence="5">
    <location>
        <begin position="85"/>
        <end position="88"/>
    </location>
    <ligand>
        <name>AMP</name>
        <dbReference type="ChEBI" id="CHEBI:456215"/>
    </ligand>
</feature>
<dbReference type="Pfam" id="PF00406">
    <property type="entry name" value="ADK"/>
    <property type="match status" value="1"/>
</dbReference>
<comment type="caution">
    <text evidence="8">The sequence shown here is derived from an EMBL/GenBank/DDBJ whole genome shotgun (WGS) entry which is preliminary data.</text>
</comment>
<dbReference type="Proteomes" id="UP000019140">
    <property type="component" value="Unassembled WGS sequence"/>
</dbReference>
<sequence>MRLILLGPPGAGKGTQGHRLHEAYGIPEISTGDILRAAVRHETPLGLEAKTYMDRGALVPDEVIIGIARERLAEADTEPGFILDGFPRTVAQAEALDQMLLESQRPLDHVISIEVSEDELLQRLTSRREIEGREDDSDEAIRHRLEVYQRQTAPLIDYYRKTGLLRPVPGVGTVDDIAQRIKTVL</sequence>
<dbReference type="InterPro" id="IPR000850">
    <property type="entry name" value="Adenylat/UMP-CMP_kin"/>
</dbReference>